<feature type="chain" id="PRO_5046432192" description="Lipoprotein" evidence="1">
    <location>
        <begin position="22"/>
        <end position="263"/>
    </location>
</feature>
<dbReference type="RefSeq" id="WP_310028360.1">
    <property type="nucleotide sequence ID" value="NZ_JAVDVI010000019.1"/>
</dbReference>
<keyword evidence="1" id="KW-0732">Signal</keyword>
<comment type="caution">
    <text evidence="2">The sequence shown here is derived from an EMBL/GenBank/DDBJ whole genome shotgun (WGS) entry which is preliminary data.</text>
</comment>
<proteinExistence type="predicted"/>
<evidence type="ECO:0000313" key="2">
    <source>
        <dbReference type="EMBL" id="MDR6969372.1"/>
    </source>
</evidence>
<evidence type="ECO:0000313" key="3">
    <source>
        <dbReference type="Proteomes" id="UP001255185"/>
    </source>
</evidence>
<keyword evidence="3" id="KW-1185">Reference proteome</keyword>
<gene>
    <name evidence="2" type="ORF">J2X31_003403</name>
</gene>
<dbReference type="EMBL" id="JAVDVI010000019">
    <property type="protein sequence ID" value="MDR6969372.1"/>
    <property type="molecule type" value="Genomic_DNA"/>
</dbReference>
<evidence type="ECO:0008006" key="4">
    <source>
        <dbReference type="Google" id="ProtNLM"/>
    </source>
</evidence>
<evidence type="ECO:0000256" key="1">
    <source>
        <dbReference type="SAM" id="SignalP"/>
    </source>
</evidence>
<dbReference type="Proteomes" id="UP001255185">
    <property type="component" value="Unassembled WGS sequence"/>
</dbReference>
<accession>A0ABU1TU14</accession>
<feature type="signal peptide" evidence="1">
    <location>
        <begin position="1"/>
        <end position="21"/>
    </location>
</feature>
<protein>
    <recommendedName>
        <fullName evidence="4">Lipoprotein</fullName>
    </recommendedName>
</protein>
<reference evidence="2 3" key="1">
    <citation type="submission" date="2023-07" db="EMBL/GenBank/DDBJ databases">
        <title>Sorghum-associated microbial communities from plants grown in Nebraska, USA.</title>
        <authorList>
            <person name="Schachtman D."/>
        </authorList>
    </citation>
    <scope>NUCLEOTIDE SEQUENCE [LARGE SCALE GENOMIC DNA]</scope>
    <source>
        <strain evidence="2 3">3773</strain>
    </source>
</reference>
<organism evidence="2 3">
    <name type="scientific">Flavobacterium arsenatis</name>
    <dbReference type="NCBI Taxonomy" id="1484332"/>
    <lineage>
        <taxon>Bacteria</taxon>
        <taxon>Pseudomonadati</taxon>
        <taxon>Bacteroidota</taxon>
        <taxon>Flavobacteriia</taxon>
        <taxon>Flavobacteriales</taxon>
        <taxon>Flavobacteriaceae</taxon>
        <taxon>Flavobacterium</taxon>
    </lineage>
</organism>
<dbReference type="PROSITE" id="PS51257">
    <property type="entry name" value="PROKAR_LIPOPROTEIN"/>
    <property type="match status" value="1"/>
</dbReference>
<sequence>MKHNYLLAVLVMAFLTSCSTSDDSATPEEPTANNYFPIENGDFWVYDVNGDFPGRDSLYIANDTTINNTPHKKFKTKDLPFGFYSSSLTGNGIRKSGDKLMVSGAIDIDLIEGFPVDLAVSDFIIFKENASDNEQLSSISGSINYQFDEIPLTFNYTMKSVFAETLASFAVPGHDTYQNVKVIKVIVNLNVGGVVSFQGVNFPFNVMNSQDVVVSTQYYANNVGMVYSTTDIHYELANMEIALPIPSTATQNIKEYLVNHSGE</sequence>
<name>A0ABU1TU14_9FLAO</name>